<gene>
    <name evidence="1" type="ORF">AK812_SmicGene35777</name>
</gene>
<protein>
    <recommendedName>
        <fullName evidence="3">Integrase zinc-binding domain-containing protein</fullName>
    </recommendedName>
</protein>
<reference evidence="1 2" key="1">
    <citation type="submission" date="2016-02" db="EMBL/GenBank/DDBJ databases">
        <title>Genome analysis of coral dinoflagellate symbionts highlights evolutionary adaptations to a symbiotic lifestyle.</title>
        <authorList>
            <person name="Aranda M."/>
            <person name="Li Y."/>
            <person name="Liew Y.J."/>
            <person name="Baumgarten S."/>
            <person name="Simakov O."/>
            <person name="Wilson M."/>
            <person name="Piel J."/>
            <person name="Ashoor H."/>
            <person name="Bougouffa S."/>
            <person name="Bajic V.B."/>
            <person name="Ryu T."/>
            <person name="Ravasi T."/>
            <person name="Bayer T."/>
            <person name="Micklem G."/>
            <person name="Kim H."/>
            <person name="Bhak J."/>
            <person name="Lajeunesse T.C."/>
            <person name="Voolstra C.R."/>
        </authorList>
    </citation>
    <scope>NUCLEOTIDE SEQUENCE [LARGE SCALE GENOMIC DNA]</scope>
    <source>
        <strain evidence="1 2">CCMP2467</strain>
    </source>
</reference>
<dbReference type="AlphaFoldDB" id="A0A1Q9CKJ9"/>
<evidence type="ECO:0000313" key="1">
    <source>
        <dbReference type="EMBL" id="OLP83452.1"/>
    </source>
</evidence>
<proteinExistence type="predicted"/>
<name>A0A1Q9CKJ9_SYMMI</name>
<evidence type="ECO:0000313" key="2">
    <source>
        <dbReference type="Proteomes" id="UP000186817"/>
    </source>
</evidence>
<evidence type="ECO:0008006" key="3">
    <source>
        <dbReference type="Google" id="ProtNLM"/>
    </source>
</evidence>
<sequence length="423" mass="46774">MRDRGEEVLRLLRLDSSKGIEEASIRGMLEEPSREMWDHDGLCSCGKRTYLFSRCPACIEQEALDTAVEIAEREDLEVRGSSDRDPESPEVGVEVSGVLAARERAGGVLEVPSSAVQSWAASFLQAPRDEAVPTLFGSLRGKLWKGGAHLTLSRGTSTDQLKYITAWVVREGVVVLGHNSSPVDTVKSGVVLSWSVEPNWHGHRHVREPVAGERLGSGARWFDSEGEACIAHRRGLRKQGVLATFTCQGEGHWTTSPLSAKIVVDESKKARTLCFVGDLHREQCVVLELLTQHLVLTRRQRRESADVTTKLLERAVWWPDLAKDVAWVSKCLACIKGRSRPTKVEARAVKCGAETCWQEVSVDCEGPNREDREGLRYSLTYFDCLSLCGSFGADAFLDALRSAEGFRPVCASQQDDALTRAIR</sequence>
<dbReference type="EMBL" id="LSRX01001115">
    <property type="protein sequence ID" value="OLP83452.1"/>
    <property type="molecule type" value="Genomic_DNA"/>
</dbReference>
<organism evidence="1 2">
    <name type="scientific">Symbiodinium microadriaticum</name>
    <name type="common">Dinoflagellate</name>
    <name type="synonym">Zooxanthella microadriatica</name>
    <dbReference type="NCBI Taxonomy" id="2951"/>
    <lineage>
        <taxon>Eukaryota</taxon>
        <taxon>Sar</taxon>
        <taxon>Alveolata</taxon>
        <taxon>Dinophyceae</taxon>
        <taxon>Suessiales</taxon>
        <taxon>Symbiodiniaceae</taxon>
        <taxon>Symbiodinium</taxon>
    </lineage>
</organism>
<keyword evidence="2" id="KW-1185">Reference proteome</keyword>
<dbReference type="OrthoDB" id="445248at2759"/>
<comment type="caution">
    <text evidence="1">The sequence shown here is derived from an EMBL/GenBank/DDBJ whole genome shotgun (WGS) entry which is preliminary data.</text>
</comment>
<dbReference type="Proteomes" id="UP000186817">
    <property type="component" value="Unassembled WGS sequence"/>
</dbReference>
<accession>A0A1Q9CKJ9</accession>